<evidence type="ECO:0000313" key="3">
    <source>
        <dbReference type="EMBL" id="OEU96433.1"/>
    </source>
</evidence>
<protein>
    <recommendedName>
        <fullName evidence="2">DUF305 domain-containing protein</fullName>
    </recommendedName>
</protein>
<dbReference type="EMBL" id="LJGU01000141">
    <property type="protein sequence ID" value="OEU96433.1"/>
    <property type="molecule type" value="Genomic_DNA"/>
</dbReference>
<dbReference type="InterPro" id="IPR012347">
    <property type="entry name" value="Ferritin-like"/>
</dbReference>
<feature type="compositionally biased region" description="Basic and acidic residues" evidence="1">
    <location>
        <begin position="15"/>
        <end position="40"/>
    </location>
</feature>
<feature type="domain" description="DUF305" evidence="2">
    <location>
        <begin position="41"/>
        <end position="206"/>
    </location>
</feature>
<dbReference type="AlphaFoldDB" id="A0A1E7JXN3"/>
<dbReference type="InterPro" id="IPR005183">
    <property type="entry name" value="DUF305_CopM-like"/>
</dbReference>
<gene>
    <name evidence="3" type="ORF">AN216_20680</name>
</gene>
<keyword evidence="4" id="KW-1185">Reference proteome</keyword>
<dbReference type="Proteomes" id="UP000176101">
    <property type="component" value="Unassembled WGS sequence"/>
</dbReference>
<sequence>MALTGTLVLAGCGSDEDKAGDPEDDKSARSAESAEKHNKADVTFASEMIKHHRQAVEMSEMAPDKAGSQEVKDLAKKIKKAQGPEINKMSDWLKGWGEKVPPKGAGMDHGGDGGDGGGHGGHGGGDEGGESGMPGMLTEKQLRELRNSSGKDFDKKFMTMMIEHHEGAVSMAETEREEGASGKAKKLAKQIIDAQESEIKEMHGMLGH</sequence>
<evidence type="ECO:0000313" key="4">
    <source>
        <dbReference type="Proteomes" id="UP000176101"/>
    </source>
</evidence>
<feature type="compositionally biased region" description="Gly residues" evidence="1">
    <location>
        <begin position="113"/>
        <end position="123"/>
    </location>
</feature>
<dbReference type="Pfam" id="PF03713">
    <property type="entry name" value="DUF305"/>
    <property type="match status" value="1"/>
</dbReference>
<reference evidence="3 4" key="1">
    <citation type="journal article" date="2016" name="Front. Microbiol.">
        <title>Comparative Genomics Analysis of Streptomyces Species Reveals Their Adaptation to the Marine Environment and Their Diversity at the Genomic Level.</title>
        <authorList>
            <person name="Tian X."/>
            <person name="Zhang Z."/>
            <person name="Yang T."/>
            <person name="Chen M."/>
            <person name="Li J."/>
            <person name="Chen F."/>
            <person name="Yang J."/>
            <person name="Li W."/>
            <person name="Zhang B."/>
            <person name="Zhang Z."/>
            <person name="Wu J."/>
            <person name="Zhang C."/>
            <person name="Long L."/>
            <person name="Xiao J."/>
        </authorList>
    </citation>
    <scope>NUCLEOTIDE SEQUENCE [LARGE SCALE GENOMIC DNA]</scope>
    <source>
        <strain evidence="3 4">SCSIO 02100</strain>
    </source>
</reference>
<evidence type="ECO:0000259" key="2">
    <source>
        <dbReference type="Pfam" id="PF03713"/>
    </source>
</evidence>
<organism evidence="3 4">
    <name type="scientific">Streptomyces oceani</name>
    <dbReference type="NCBI Taxonomy" id="1075402"/>
    <lineage>
        <taxon>Bacteria</taxon>
        <taxon>Bacillati</taxon>
        <taxon>Actinomycetota</taxon>
        <taxon>Actinomycetes</taxon>
        <taxon>Kitasatosporales</taxon>
        <taxon>Streptomycetaceae</taxon>
        <taxon>Streptomyces</taxon>
    </lineage>
</organism>
<accession>A0A1E7JXN3</accession>
<feature type="region of interest" description="Disordered" evidence="1">
    <location>
        <begin position="101"/>
        <end position="142"/>
    </location>
</feature>
<dbReference type="Gene3D" id="1.20.1260.10">
    <property type="match status" value="1"/>
</dbReference>
<feature type="region of interest" description="Disordered" evidence="1">
    <location>
        <begin position="1"/>
        <end position="80"/>
    </location>
</feature>
<evidence type="ECO:0000256" key="1">
    <source>
        <dbReference type="SAM" id="MobiDB-lite"/>
    </source>
</evidence>
<comment type="caution">
    <text evidence="3">The sequence shown here is derived from an EMBL/GenBank/DDBJ whole genome shotgun (WGS) entry which is preliminary data.</text>
</comment>
<dbReference type="PANTHER" id="PTHR36933">
    <property type="entry name" value="SLL0788 PROTEIN"/>
    <property type="match status" value="1"/>
</dbReference>
<dbReference type="PANTHER" id="PTHR36933:SF1">
    <property type="entry name" value="SLL0788 PROTEIN"/>
    <property type="match status" value="1"/>
</dbReference>
<dbReference type="PATRIC" id="fig|1075402.3.peg.317"/>
<proteinExistence type="predicted"/>
<name>A0A1E7JXN3_9ACTN</name>